<sequence length="1828" mass="203297">MPDQPASTEARELSLISNVEFRIALADSDEKLQSLLQKYLAPLLLKLASEHVAVRNKILELCYHIDTRIQPLTIDLPLPALLKQFKDVQAPIVKHYDLHYIKLALDRLSPVQRAEVFPELVRGVSRLQSDLADAARAFNLILKCLSALKLPVKGSEQDLSFRQDLGLSDEDARFLSPLGLGISCCLIPRRNAPFDETWKLFNAWGSQPWLTQKVAALGFLRSGAFIENERFIPALIASADSNRNISTIGDDILKRCQPDLEDRTLLDRIYDIYERVTEPETITIIRPALQIKILSVLCKSAAAAAETDRINRIFKNEIYTLVVTSRSGLEGFKLRTQLLHFAAWIARVSPSATVLAPRIIRRLRHTIEVLGWPALRSKGNSAEQKLRSLTYETIGSLASKIDHASDEGGNTSYELIKWLFAALSSDTSSNEISVSIDQALGNIMNSATRRLGDPIINRLRKLLLHYMLANPGETDYRTEFKIQRTPKYAALRFANRCLPFSDINGRWINIIAIEADQDLKLVEEGRKGLSPYWYRVLNPPDVVNPTAPSAMADSDSFYQFPKFSELMDSGFGSASSAKPKLKNLRNAYPTVVTFLRNVLLCEAFSFSGLVVDTAQPHWEEQLDTMISGNESAREAVRKYLQHLQPELVKQFLIVCMRGQMLNMQKPLGRTVEHFVEISSLTSTAILDSLAPFGVVANVEAARPSDQDLMARGFGIMQSLPSWTGEARQRSIDQLMTAALSWRNAVGQAVHKVRGTILMLVYLLTRLSYRGLKQDIPVPPTQQLNEILFEILEHSRDSTLRDTAVSCLGQMSLGGLLVPEFLTETVGLEKLLENVVEEAKKGKEPAILALGHLSLTFPKEAEDSSSLFDRLLKSMYDLHEIRGLEVQLTVGEALSVVSVGWGSKSLLTAFDVDAQRPQPDISPNVLCDMLEKILVDCKASKPSLKRASAIWLLSLVQYCGHCQEVQDRLRQCQSAFIWLLSDRDDMVQETASRGLSFVYEMGSQELKNDLVRDLVRSFTAEDSNLGGGKVSVDTQLFEPGALPTGDGSVTTYKDIVGLASEVGDPSLVYRFMSLASNNSVWASRAAFGRFGLSNVLSDSSVNGYLAQNPKIYPKLYRYRFDPNPNVQRSMNDIWNALVKDSNLTINSNFDGIMEDLLTNILAGKEWRVRQACCAAIADLIQGRPIEKYEKFLGDILNKAFKVLDDIKSTVREEAFKLCQALSNVLLRALEEGTGQSKKSQLMLQHIIPFLLQNGMESSVQEVQAYSIMMMTTLVKNCPATALRPFVADILEKFLTSLSSVEPQAVNYIHLNADKYGLTGQQIDKMRLSAIRSSPMMESVELHLLDTLDEESMKEVASKLEHVLRSAIGLPSKVGCSRVLVILSSKTIIFQPYADRFIQLTRKHVLDRNDTVSASYSNAIGYMMRLASDDEMLKTIAYAQKLYFGSEDRSHRVVAAELSNSMSKFANDKVNRVAATFLPFLFVGMHDTDSEVKRFFAKAWNDNVSGSRVILLYLKEILEMVSTQLDSPQWAIKHASALGVARVVASLDKECDATTAMAVWPSLEKALTGKSWEGKEKVLRAMVQFATCTKSCLEELGDVKSQMKVIAIREAKRNNVAYRPHAFKCLGELSTLVDGLELAPAAIRVVTEVVEDIADKSEDKMDIDTPGRSSKAEAETFAASVECLLNCLDPTVPYAALGEHISQSVSLIEMAVTRDGNSTHSALYKALKGFFDRLSALPADSIKDCENASAALADRLLFRDMEGLVEAARVQRAQAVESFATLCEQGDTQCRPKWKETVAAWHAAERSGQVQTILSRVVEKMAVLRPQGID</sequence>
<dbReference type="PANTHER" id="PTHR23346">
    <property type="entry name" value="TRANSLATIONAL ACTIVATOR GCN1-RELATED"/>
    <property type="match status" value="1"/>
</dbReference>
<dbReference type="eggNOG" id="KOG0915">
    <property type="taxonomic scope" value="Eukaryota"/>
</dbReference>
<dbReference type="InterPro" id="IPR016024">
    <property type="entry name" value="ARM-type_fold"/>
</dbReference>
<dbReference type="InParanoid" id="C4JXQ3"/>
<comment type="subcellular location">
    <subcellularLocation>
        <location evidence="1">Cytoplasm</location>
    </subcellularLocation>
</comment>
<dbReference type="InterPro" id="IPR011989">
    <property type="entry name" value="ARM-like"/>
</dbReference>
<feature type="domain" description="Proteasome component Ecm29 N-terminal" evidence="5">
    <location>
        <begin position="16"/>
        <end position="512"/>
    </location>
</feature>
<dbReference type="Pfam" id="PF13001">
    <property type="entry name" value="ECM29_N"/>
    <property type="match status" value="1"/>
</dbReference>
<evidence type="ECO:0000256" key="3">
    <source>
        <dbReference type="ARBA" id="ARBA00022737"/>
    </source>
</evidence>
<dbReference type="OrthoDB" id="16066at2759"/>
<keyword evidence="4" id="KW-0647">Proteasome</keyword>
<evidence type="ECO:0000259" key="5">
    <source>
        <dbReference type="Pfam" id="PF13001"/>
    </source>
</evidence>
<keyword evidence="3" id="KW-0677">Repeat</keyword>
<accession>C4JXQ3</accession>
<evidence type="ECO:0000313" key="7">
    <source>
        <dbReference type="EMBL" id="EEP82976.1"/>
    </source>
</evidence>
<dbReference type="SUPFAM" id="SSF48371">
    <property type="entry name" value="ARM repeat"/>
    <property type="match status" value="2"/>
</dbReference>
<keyword evidence="2" id="KW-0963">Cytoplasm</keyword>
<protein>
    <recommendedName>
        <fullName evidence="9">Proteasome component ECM29</fullName>
    </recommendedName>
</protein>
<dbReference type="EMBL" id="CH476619">
    <property type="protein sequence ID" value="EEP82976.1"/>
    <property type="molecule type" value="Genomic_DNA"/>
</dbReference>
<dbReference type="Proteomes" id="UP000002058">
    <property type="component" value="Unassembled WGS sequence"/>
</dbReference>
<organism evidence="7 8">
    <name type="scientific">Uncinocarpus reesii (strain UAMH 1704)</name>
    <dbReference type="NCBI Taxonomy" id="336963"/>
    <lineage>
        <taxon>Eukaryota</taxon>
        <taxon>Fungi</taxon>
        <taxon>Dikarya</taxon>
        <taxon>Ascomycota</taxon>
        <taxon>Pezizomycotina</taxon>
        <taxon>Eurotiomycetes</taxon>
        <taxon>Eurotiomycetidae</taxon>
        <taxon>Onygenales</taxon>
        <taxon>Onygenaceae</taxon>
        <taxon>Uncinocarpus</taxon>
    </lineage>
</organism>
<gene>
    <name evidence="7" type="ORF">UREG_07841</name>
</gene>
<reference evidence="8" key="1">
    <citation type="journal article" date="2009" name="Genome Res.">
        <title>Comparative genomic analyses of the human fungal pathogens Coccidioides and their relatives.</title>
        <authorList>
            <person name="Sharpton T.J."/>
            <person name="Stajich J.E."/>
            <person name="Rounsley S.D."/>
            <person name="Gardner M.J."/>
            <person name="Wortman J.R."/>
            <person name="Jordar V.S."/>
            <person name="Maiti R."/>
            <person name="Kodira C.D."/>
            <person name="Neafsey D.E."/>
            <person name="Zeng Q."/>
            <person name="Hung C.-Y."/>
            <person name="McMahan C."/>
            <person name="Muszewska A."/>
            <person name="Grynberg M."/>
            <person name="Mandel M.A."/>
            <person name="Kellner E.M."/>
            <person name="Barker B.M."/>
            <person name="Galgiani J.N."/>
            <person name="Orbach M.J."/>
            <person name="Kirkland T.N."/>
            <person name="Cole G.T."/>
            <person name="Henn M.R."/>
            <person name="Birren B.W."/>
            <person name="Taylor J.W."/>
        </authorList>
    </citation>
    <scope>NUCLEOTIDE SEQUENCE [LARGE SCALE GENOMIC DNA]</scope>
    <source>
        <strain evidence="8">UAMH 1704</strain>
    </source>
</reference>
<dbReference type="InterPro" id="IPR055443">
    <property type="entry name" value="HEAT_ECM29"/>
</dbReference>
<dbReference type="RefSeq" id="XP_002583068.1">
    <property type="nucleotide sequence ID" value="XM_002583022.1"/>
</dbReference>
<dbReference type="HOGENOM" id="CLU_000880_1_0_1"/>
<evidence type="ECO:0008006" key="9">
    <source>
        <dbReference type="Google" id="ProtNLM"/>
    </source>
</evidence>
<name>C4JXQ3_UNCRE</name>
<dbReference type="FunCoup" id="C4JXQ3">
    <property type="interactions" value="896"/>
</dbReference>
<dbReference type="GO" id="GO:0043248">
    <property type="term" value="P:proteasome assembly"/>
    <property type="evidence" value="ECO:0007669"/>
    <property type="project" value="InterPro"/>
</dbReference>
<keyword evidence="8" id="KW-1185">Reference proteome</keyword>
<evidence type="ECO:0000259" key="6">
    <source>
        <dbReference type="Pfam" id="PF24492"/>
    </source>
</evidence>
<dbReference type="GO" id="GO:0005634">
    <property type="term" value="C:nucleus"/>
    <property type="evidence" value="ECO:0007669"/>
    <property type="project" value="TreeGrafter"/>
</dbReference>
<dbReference type="GO" id="GO:0005737">
    <property type="term" value="C:cytoplasm"/>
    <property type="evidence" value="ECO:0007669"/>
    <property type="project" value="UniProtKB-SubCell"/>
</dbReference>
<dbReference type="Gene3D" id="1.25.10.10">
    <property type="entry name" value="Leucine-rich Repeat Variant"/>
    <property type="match status" value="3"/>
</dbReference>
<evidence type="ECO:0000256" key="4">
    <source>
        <dbReference type="ARBA" id="ARBA00022942"/>
    </source>
</evidence>
<evidence type="ECO:0000256" key="1">
    <source>
        <dbReference type="ARBA" id="ARBA00004496"/>
    </source>
</evidence>
<evidence type="ECO:0000256" key="2">
    <source>
        <dbReference type="ARBA" id="ARBA00022490"/>
    </source>
</evidence>
<dbReference type="GO" id="GO:0036503">
    <property type="term" value="P:ERAD pathway"/>
    <property type="evidence" value="ECO:0007669"/>
    <property type="project" value="TreeGrafter"/>
</dbReference>
<dbReference type="GO" id="GO:0000502">
    <property type="term" value="C:proteasome complex"/>
    <property type="evidence" value="ECO:0007669"/>
    <property type="project" value="UniProtKB-KW"/>
</dbReference>
<dbReference type="InterPro" id="IPR024372">
    <property type="entry name" value="Ecm29_N"/>
</dbReference>
<dbReference type="Pfam" id="PF23731">
    <property type="entry name" value="ARM_ECM29_C"/>
    <property type="match status" value="1"/>
</dbReference>
<proteinExistence type="predicted"/>
<dbReference type="STRING" id="336963.C4JXQ3"/>
<dbReference type="GO" id="GO:0060090">
    <property type="term" value="F:molecular adaptor activity"/>
    <property type="evidence" value="ECO:0007669"/>
    <property type="project" value="InterPro"/>
</dbReference>
<dbReference type="GeneID" id="8440292"/>
<dbReference type="KEGG" id="ure:UREG_07841"/>
<dbReference type="VEuPathDB" id="FungiDB:UREG_07841"/>
<dbReference type="OMA" id="CRIKDIE"/>
<dbReference type="PANTHER" id="PTHR23346:SF19">
    <property type="entry name" value="PROTEASOME ADAPTER AND SCAFFOLD PROTEIN ECM29"/>
    <property type="match status" value="1"/>
</dbReference>
<dbReference type="Pfam" id="PF24492">
    <property type="entry name" value="HEAT_ECM29"/>
    <property type="match status" value="1"/>
</dbReference>
<feature type="domain" description="Proteasome adapter and scaffold protein ECM29 HEAT-repeat" evidence="6">
    <location>
        <begin position="1281"/>
        <end position="1442"/>
    </location>
</feature>
<evidence type="ECO:0000313" key="8">
    <source>
        <dbReference type="Proteomes" id="UP000002058"/>
    </source>
</evidence>